<keyword evidence="2" id="KW-1185">Reference proteome</keyword>
<dbReference type="Proteomes" id="UP001620409">
    <property type="component" value="Unassembled WGS sequence"/>
</dbReference>
<dbReference type="EMBL" id="JADIKI010000022">
    <property type="protein sequence ID" value="MFK2854842.1"/>
    <property type="molecule type" value="Genomic_DNA"/>
</dbReference>
<gene>
    <name evidence="1" type="ORF">ISP18_09595</name>
</gene>
<sequence>MMLIVVMPVLSRTMTALPALDGDCPVHQLAAAKHPNAPQAPADPTERCGYCYLLNHTPPLTPDAVEYQAALAPVAVMAPVKHIGEKPASPRLSADPRGPPFIA</sequence>
<name>A0ABW8II40_9GAMM</name>
<evidence type="ECO:0000313" key="2">
    <source>
        <dbReference type="Proteomes" id="UP001620409"/>
    </source>
</evidence>
<accession>A0ABW8II40</accession>
<evidence type="ECO:0000313" key="1">
    <source>
        <dbReference type="EMBL" id="MFK2854842.1"/>
    </source>
</evidence>
<proteinExistence type="predicted"/>
<dbReference type="InterPro" id="IPR021333">
    <property type="entry name" value="DUF2946"/>
</dbReference>
<comment type="caution">
    <text evidence="1">The sequence shown here is derived from an EMBL/GenBank/DDBJ whole genome shotgun (WGS) entry which is preliminary data.</text>
</comment>
<dbReference type="Pfam" id="PF11162">
    <property type="entry name" value="DUF2946"/>
    <property type="match status" value="1"/>
</dbReference>
<reference evidence="1 2" key="1">
    <citation type="submission" date="2020-10" db="EMBL/GenBank/DDBJ databases">
        <title>Phylogeny of dyella-like bacteria.</title>
        <authorList>
            <person name="Fu J."/>
        </authorList>
    </citation>
    <scope>NUCLEOTIDE SEQUENCE [LARGE SCALE GENOMIC DNA]</scope>
    <source>
        <strain evidence="1 2">DHG40</strain>
    </source>
</reference>
<protein>
    <submittedName>
        <fullName evidence="1">DUF2946 family protein</fullName>
    </submittedName>
</protein>
<organism evidence="1 2">
    <name type="scientific">Dyella humi</name>
    <dbReference type="NCBI Taxonomy" id="1770547"/>
    <lineage>
        <taxon>Bacteria</taxon>
        <taxon>Pseudomonadati</taxon>
        <taxon>Pseudomonadota</taxon>
        <taxon>Gammaproteobacteria</taxon>
        <taxon>Lysobacterales</taxon>
        <taxon>Rhodanobacteraceae</taxon>
        <taxon>Dyella</taxon>
    </lineage>
</organism>